<keyword evidence="2" id="KW-0472">Membrane</keyword>
<keyword evidence="2" id="KW-1133">Transmembrane helix</keyword>
<keyword evidence="2" id="KW-0812">Transmembrane</keyword>
<dbReference type="Pfam" id="PF11089">
    <property type="entry name" value="SyrA"/>
    <property type="match status" value="1"/>
</dbReference>
<dbReference type="RefSeq" id="WP_077378984.1">
    <property type="nucleotide sequence ID" value="NZ_FTPD01000017.1"/>
</dbReference>
<dbReference type="InterPro" id="IPR024239">
    <property type="entry name" value="SyrA"/>
</dbReference>
<evidence type="ECO:0000313" key="4">
    <source>
        <dbReference type="Proteomes" id="UP000188388"/>
    </source>
</evidence>
<evidence type="ECO:0000256" key="1">
    <source>
        <dbReference type="SAM" id="MobiDB-lite"/>
    </source>
</evidence>
<accession>A0A1R3V9R2</accession>
<evidence type="ECO:0000256" key="2">
    <source>
        <dbReference type="SAM" id="Phobius"/>
    </source>
</evidence>
<feature type="transmembrane region" description="Helical" evidence="2">
    <location>
        <begin position="7"/>
        <end position="25"/>
    </location>
</feature>
<reference evidence="4" key="1">
    <citation type="submission" date="2017-01" db="EMBL/GenBank/DDBJ databases">
        <authorList>
            <person name="Brunel B."/>
        </authorList>
    </citation>
    <scope>NUCLEOTIDE SEQUENCE [LARGE SCALE GENOMIC DNA]</scope>
</reference>
<feature type="compositionally biased region" description="Polar residues" evidence="1">
    <location>
        <begin position="63"/>
        <end position="81"/>
    </location>
</feature>
<sequence>MRFITFFRLQGLVLFGSAVTVYIASHSIRAVVVAMLACLLLLQMVYFASVLFLVRRSGGADKTGQSAGVSGSSQKFRCQSPNDDEVRDESPDVLLRNPMLGISLLIP</sequence>
<dbReference type="Proteomes" id="UP000188388">
    <property type="component" value="Unassembled WGS sequence"/>
</dbReference>
<organism evidence="3 4">
    <name type="scientific">Mesorhizobium prunaredense</name>
    <dbReference type="NCBI Taxonomy" id="1631249"/>
    <lineage>
        <taxon>Bacteria</taxon>
        <taxon>Pseudomonadati</taxon>
        <taxon>Pseudomonadota</taxon>
        <taxon>Alphaproteobacteria</taxon>
        <taxon>Hyphomicrobiales</taxon>
        <taxon>Phyllobacteriaceae</taxon>
        <taxon>Mesorhizobium</taxon>
    </lineage>
</organism>
<keyword evidence="4" id="KW-1185">Reference proteome</keyword>
<dbReference type="EMBL" id="FTPD01000017">
    <property type="protein sequence ID" value="SIT55991.1"/>
    <property type="molecule type" value="Genomic_DNA"/>
</dbReference>
<feature type="region of interest" description="Disordered" evidence="1">
    <location>
        <begin position="59"/>
        <end position="89"/>
    </location>
</feature>
<gene>
    <name evidence="3" type="ORF">BQ8794_240198</name>
</gene>
<protein>
    <recommendedName>
        <fullName evidence="5">Exopolysaccharide repressor protein</fullName>
    </recommendedName>
</protein>
<evidence type="ECO:0008006" key="5">
    <source>
        <dbReference type="Google" id="ProtNLM"/>
    </source>
</evidence>
<name>A0A1R3V9R2_9HYPH</name>
<proteinExistence type="predicted"/>
<feature type="transmembrane region" description="Helical" evidence="2">
    <location>
        <begin position="31"/>
        <end position="54"/>
    </location>
</feature>
<dbReference type="AlphaFoldDB" id="A0A1R3V9R2"/>
<evidence type="ECO:0000313" key="3">
    <source>
        <dbReference type="EMBL" id="SIT55991.1"/>
    </source>
</evidence>